<sequence length="99" mass="11418">MNLSIYLRLQIASIFGKVKIKPTYKHLQYMADYNFISPLNDHWVEINGFPLPTHSDFYIITTDGKKALWEKGNLLVTRIISVFALLTSLVSLLINYLSK</sequence>
<organism evidence="2 3">
    <name type="scientific">Priestia veravalensis</name>
    <dbReference type="NCBI Taxonomy" id="1414648"/>
    <lineage>
        <taxon>Bacteria</taxon>
        <taxon>Bacillati</taxon>
        <taxon>Bacillota</taxon>
        <taxon>Bacilli</taxon>
        <taxon>Bacillales</taxon>
        <taxon>Bacillaceae</taxon>
        <taxon>Priestia</taxon>
    </lineage>
</organism>
<proteinExistence type="predicted"/>
<feature type="transmembrane region" description="Helical" evidence="1">
    <location>
        <begin position="75"/>
        <end position="97"/>
    </location>
</feature>
<keyword evidence="1" id="KW-0812">Transmembrane</keyword>
<protein>
    <submittedName>
        <fullName evidence="2">Uncharacterized protein</fullName>
    </submittedName>
</protein>
<keyword evidence="1" id="KW-1133">Transmembrane helix</keyword>
<evidence type="ECO:0000313" key="3">
    <source>
        <dbReference type="Proteomes" id="UP000053681"/>
    </source>
</evidence>
<name>A0A0V8JPG8_9BACI</name>
<keyword evidence="1" id="KW-0472">Membrane</keyword>
<dbReference type="EMBL" id="LNQP01000013">
    <property type="protein sequence ID" value="KSU88935.1"/>
    <property type="molecule type" value="Genomic_DNA"/>
</dbReference>
<evidence type="ECO:0000256" key="1">
    <source>
        <dbReference type="SAM" id="Phobius"/>
    </source>
</evidence>
<dbReference type="AlphaFoldDB" id="A0A0V8JPG8"/>
<dbReference type="RefSeq" id="WP_025907771.1">
    <property type="nucleotide sequence ID" value="NZ_KQ758633.1"/>
</dbReference>
<dbReference type="Proteomes" id="UP000053681">
    <property type="component" value="Unassembled WGS sequence"/>
</dbReference>
<keyword evidence="3" id="KW-1185">Reference proteome</keyword>
<evidence type="ECO:0000313" key="2">
    <source>
        <dbReference type="EMBL" id="KSU88935.1"/>
    </source>
</evidence>
<gene>
    <name evidence="2" type="ORF">AS180_05410</name>
</gene>
<comment type="caution">
    <text evidence="2">The sequence shown here is derived from an EMBL/GenBank/DDBJ whole genome shotgun (WGS) entry which is preliminary data.</text>
</comment>
<accession>A0A0V8JPG8</accession>
<reference evidence="2 3" key="1">
    <citation type="submission" date="2015-11" db="EMBL/GenBank/DDBJ databases">
        <title>Bacillus caseinolyticus sp nov.</title>
        <authorList>
            <person name="Dastager S.G."/>
            <person name="Mawlankar R."/>
        </authorList>
    </citation>
    <scope>NUCLEOTIDE SEQUENCE [LARGE SCALE GENOMIC DNA]</scope>
    <source>
        <strain evidence="2 3">SGD-V-76</strain>
    </source>
</reference>